<dbReference type="Pfam" id="PF02897">
    <property type="entry name" value="Peptidase_S9_N"/>
    <property type="match status" value="1"/>
</dbReference>
<evidence type="ECO:0000256" key="4">
    <source>
        <dbReference type="ARBA" id="ARBA00022825"/>
    </source>
</evidence>
<feature type="domain" description="Peptidase S9 prolyl oligopeptidase catalytic" evidence="6">
    <location>
        <begin position="475"/>
        <end position="693"/>
    </location>
</feature>
<proteinExistence type="inferred from homology"/>
<dbReference type="PANTHER" id="PTHR11757">
    <property type="entry name" value="PROTEASE FAMILY S9A OLIGOPEPTIDASE"/>
    <property type="match status" value="1"/>
</dbReference>
<dbReference type="InterPro" id="IPR001375">
    <property type="entry name" value="Peptidase_S9_cat"/>
</dbReference>
<keyword evidence="9" id="KW-1185">Reference proteome</keyword>
<dbReference type="EMBL" id="CP116805">
    <property type="protein sequence ID" value="WCL54813.1"/>
    <property type="molecule type" value="Genomic_DNA"/>
</dbReference>
<dbReference type="Pfam" id="PF00326">
    <property type="entry name" value="Peptidase_S9"/>
    <property type="match status" value="1"/>
</dbReference>
<comment type="similarity">
    <text evidence="1">Belongs to the peptidase S9A family.</text>
</comment>
<evidence type="ECO:0000313" key="9">
    <source>
        <dbReference type="Proteomes" id="UP001217500"/>
    </source>
</evidence>
<keyword evidence="4" id="KW-0720">Serine protease</keyword>
<sequence>MHHQLLAPESPAAPKAERRPFSVTHHGVTLEDPYAWLKDPTYPEVKDEDILGYLSQENAYFESVMKPYEGLTETLFAEIKGRVKEDDAGVPWAEGAYDFYWAFVPGAQYRTWYYRPRAASPFAAGDWQVLLDETAEAGEREFFRLGALAVSPDGRYLAMSADTSGAERFAIRVKDLATGLWHDTEVEESSGEVVWTSDSSAFYFVRVSKEWRPFLVCRQPLKGGKPVPLYEEKDASFFVHIAESSSKAQMMIRISDHVTAEAWAVPLGEDEPQPVCLSPRRTHHDYFADHGADGFYVRSNKDHKNFGLYHSDDAAAGEAAWVPVRMGDDRLYIHGFSLFKGFTVLEEREEGLDRIRILAAGGEHTVDFPEDVAEAAVGHNAEYDQPFVRLAYSSMITPATVYDYDVAARGLTVRKVQEIPSGYDRDAYHTERVMIEARDGTLVPVSLVYRKDWIRGTAAPMHLYGYGAYGLGMSPSFSASRLSLLDRGFAYAIAHIRGGDELGYGWYEAGKLDRRTNTFNDFVDVAKGLIASGYTTAGHISISGGSAGGELMGAVANQAPELFKAVVLHVPFVDVLNTMLDADLPLTPIEWPEWGNPIEDAAAFEIIRSYCPYTNIEAKAYPPMMVTGGLNDPRVTYWEPAKWTAKLRATKTDNNLLVMKINMGAGHGGKSGRFERLHEVAEEFTFVLMAFGKAD</sequence>
<dbReference type="SUPFAM" id="SSF53474">
    <property type="entry name" value="alpha/beta-Hydrolases"/>
    <property type="match status" value="1"/>
</dbReference>
<reference evidence="8" key="1">
    <citation type="submission" date="2023-01" db="EMBL/GenBank/DDBJ databases">
        <title>The genome sequence of Kordiimonadaceae bacterium 6D33.</title>
        <authorList>
            <person name="Liu Y."/>
        </authorList>
    </citation>
    <scope>NUCLEOTIDE SEQUENCE</scope>
    <source>
        <strain evidence="8">6D33</strain>
    </source>
</reference>
<dbReference type="InterPro" id="IPR029058">
    <property type="entry name" value="AB_hydrolase_fold"/>
</dbReference>
<name>A0AAE9XVP9_9PROT</name>
<evidence type="ECO:0000259" key="7">
    <source>
        <dbReference type="Pfam" id="PF02897"/>
    </source>
</evidence>
<dbReference type="GO" id="GO:0004252">
    <property type="term" value="F:serine-type endopeptidase activity"/>
    <property type="evidence" value="ECO:0007669"/>
    <property type="project" value="InterPro"/>
</dbReference>
<dbReference type="Proteomes" id="UP001217500">
    <property type="component" value="Chromosome"/>
</dbReference>
<dbReference type="InterPro" id="IPR023302">
    <property type="entry name" value="Pept_S9A_N"/>
</dbReference>
<dbReference type="PANTHER" id="PTHR11757:SF19">
    <property type="entry name" value="PROLYL ENDOPEPTIDASE-LIKE"/>
    <property type="match status" value="1"/>
</dbReference>
<dbReference type="KEGG" id="gso:PH603_03450"/>
<evidence type="ECO:0000256" key="5">
    <source>
        <dbReference type="SAM" id="MobiDB-lite"/>
    </source>
</evidence>
<dbReference type="SUPFAM" id="SSF50993">
    <property type="entry name" value="Peptidase/esterase 'gauge' domain"/>
    <property type="match status" value="1"/>
</dbReference>
<dbReference type="Gene3D" id="3.40.50.1820">
    <property type="entry name" value="alpha/beta hydrolase"/>
    <property type="match status" value="1"/>
</dbReference>
<gene>
    <name evidence="8" type="ORF">PH603_03450</name>
</gene>
<evidence type="ECO:0000256" key="2">
    <source>
        <dbReference type="ARBA" id="ARBA00022670"/>
    </source>
</evidence>
<keyword evidence="3" id="KW-0378">Hydrolase</keyword>
<feature type="region of interest" description="Disordered" evidence="5">
    <location>
        <begin position="1"/>
        <end position="20"/>
    </location>
</feature>
<evidence type="ECO:0000313" key="8">
    <source>
        <dbReference type="EMBL" id="WCL54813.1"/>
    </source>
</evidence>
<dbReference type="Gene3D" id="2.130.10.120">
    <property type="entry name" value="Prolyl oligopeptidase, N-terminal domain"/>
    <property type="match status" value="1"/>
</dbReference>
<keyword evidence="2" id="KW-0645">Protease</keyword>
<dbReference type="PRINTS" id="PR00862">
    <property type="entry name" value="PROLIGOPTASE"/>
</dbReference>
<dbReference type="InterPro" id="IPR002470">
    <property type="entry name" value="Peptidase_S9A"/>
</dbReference>
<protein>
    <submittedName>
        <fullName evidence="8">S9 family peptidase</fullName>
    </submittedName>
</protein>
<dbReference type="InterPro" id="IPR051543">
    <property type="entry name" value="Serine_Peptidase_S9A"/>
</dbReference>
<feature type="domain" description="Peptidase S9A N-terminal" evidence="7">
    <location>
        <begin position="16"/>
        <end position="416"/>
    </location>
</feature>
<evidence type="ECO:0000256" key="3">
    <source>
        <dbReference type="ARBA" id="ARBA00022801"/>
    </source>
</evidence>
<evidence type="ECO:0000259" key="6">
    <source>
        <dbReference type="Pfam" id="PF00326"/>
    </source>
</evidence>
<accession>A0AAE9XVP9</accession>
<dbReference type="AlphaFoldDB" id="A0AAE9XVP9"/>
<dbReference type="GO" id="GO:0006508">
    <property type="term" value="P:proteolysis"/>
    <property type="evidence" value="ECO:0007669"/>
    <property type="project" value="UniProtKB-KW"/>
</dbReference>
<dbReference type="RefSeq" id="WP_289504537.1">
    <property type="nucleotide sequence ID" value="NZ_CP116805.1"/>
</dbReference>
<evidence type="ECO:0000256" key="1">
    <source>
        <dbReference type="ARBA" id="ARBA00005228"/>
    </source>
</evidence>
<organism evidence="8 9">
    <name type="scientific">Gimibacter soli</name>
    <dbReference type="NCBI Taxonomy" id="3024400"/>
    <lineage>
        <taxon>Bacteria</taxon>
        <taxon>Pseudomonadati</taxon>
        <taxon>Pseudomonadota</taxon>
        <taxon>Alphaproteobacteria</taxon>
        <taxon>Kordiimonadales</taxon>
        <taxon>Temperatibacteraceae</taxon>
        <taxon>Gimibacter</taxon>
    </lineage>
</organism>